<protein>
    <recommendedName>
        <fullName evidence="3">Type II toxin-antitoxin system RelE/ParE family toxin</fullName>
    </recommendedName>
</protein>
<gene>
    <name evidence="1" type="ORF">ACIBG2_15130</name>
</gene>
<organism evidence="1 2">
    <name type="scientific">Nonomuraea typhae</name>
    <dbReference type="NCBI Taxonomy" id="2603600"/>
    <lineage>
        <taxon>Bacteria</taxon>
        <taxon>Bacillati</taxon>
        <taxon>Actinomycetota</taxon>
        <taxon>Actinomycetes</taxon>
        <taxon>Streptosporangiales</taxon>
        <taxon>Streptosporangiaceae</taxon>
        <taxon>Nonomuraea</taxon>
    </lineage>
</organism>
<keyword evidence="2" id="KW-1185">Reference proteome</keyword>
<dbReference type="RefSeq" id="WP_397081967.1">
    <property type="nucleotide sequence ID" value="NZ_JBITGY010000004.1"/>
</dbReference>
<sequence>MAYTVILATKTTQAQVEALTPGEFDALMEVFETLRLVPANGEKLKRTAPDGTAMRLITHRGLEVIYLVIEHAAQVVVIRVNRLPTLEN</sequence>
<comment type="caution">
    <text evidence="1">The sequence shown here is derived from an EMBL/GenBank/DDBJ whole genome shotgun (WGS) entry which is preliminary data.</text>
</comment>
<reference evidence="1 2" key="1">
    <citation type="submission" date="2024-10" db="EMBL/GenBank/DDBJ databases">
        <title>The Natural Products Discovery Center: Release of the First 8490 Sequenced Strains for Exploring Actinobacteria Biosynthetic Diversity.</title>
        <authorList>
            <person name="Kalkreuter E."/>
            <person name="Kautsar S.A."/>
            <person name="Yang D."/>
            <person name="Bader C.D."/>
            <person name="Teijaro C.N."/>
            <person name="Fluegel L."/>
            <person name="Davis C.M."/>
            <person name="Simpson J.R."/>
            <person name="Lauterbach L."/>
            <person name="Steele A.D."/>
            <person name="Gui C."/>
            <person name="Meng S."/>
            <person name="Li G."/>
            <person name="Viehrig K."/>
            <person name="Ye F."/>
            <person name="Su P."/>
            <person name="Kiefer A.F."/>
            <person name="Nichols A."/>
            <person name="Cepeda A.J."/>
            <person name="Yan W."/>
            <person name="Fan B."/>
            <person name="Jiang Y."/>
            <person name="Adhikari A."/>
            <person name="Zheng C.-J."/>
            <person name="Schuster L."/>
            <person name="Cowan T.M."/>
            <person name="Smanski M.J."/>
            <person name="Chevrette M.G."/>
            <person name="De Carvalho L.P.S."/>
            <person name="Shen B."/>
        </authorList>
    </citation>
    <scope>NUCLEOTIDE SEQUENCE [LARGE SCALE GENOMIC DNA]</scope>
    <source>
        <strain evidence="1 2">NPDC050545</strain>
    </source>
</reference>
<accession>A0ABW7YTY4</accession>
<evidence type="ECO:0000313" key="1">
    <source>
        <dbReference type="EMBL" id="MFI6498723.1"/>
    </source>
</evidence>
<proteinExistence type="predicted"/>
<evidence type="ECO:0008006" key="3">
    <source>
        <dbReference type="Google" id="ProtNLM"/>
    </source>
</evidence>
<dbReference type="EMBL" id="JBITGY010000004">
    <property type="protein sequence ID" value="MFI6498723.1"/>
    <property type="molecule type" value="Genomic_DNA"/>
</dbReference>
<name>A0ABW7YTY4_9ACTN</name>
<evidence type="ECO:0000313" key="2">
    <source>
        <dbReference type="Proteomes" id="UP001612741"/>
    </source>
</evidence>
<dbReference type="Proteomes" id="UP001612741">
    <property type="component" value="Unassembled WGS sequence"/>
</dbReference>